<evidence type="ECO:0000256" key="3">
    <source>
        <dbReference type="ARBA" id="ARBA00023014"/>
    </source>
</evidence>
<dbReference type="SUPFAM" id="SSF46548">
    <property type="entry name" value="alpha-helical ferredoxin"/>
    <property type="match status" value="1"/>
</dbReference>
<sequence length="400" mass="44197">MTISNFSLHTGETGPLIQASTPDRLRVPIYGMTPILAEGDQVLAGTRIALSNNEDRGDMHAPLAGTIKAVYHDYMHIEVTGEERTEPLVPCSESGNALRKWLRDMGINVARLNRTRTLIINGVPPEPGISIYEPLLRDYRKVLEIGLDTIQRIVEPIRIFMVVAEGNQTNAFANCTVKHVAPIYPKGLDPLVIKTVTGQEVLPGMLPKNGTILSVKELYFIGRVMESGRPVSETVMTLGTQNHLVRIGTPVGWLTKELGVKVQPGDRLVLGGAMRGMTAVNLEQGVDKQTNGLTLFRKEEGLETTDNFCLGCGECERHCPSRLMPGMISRCAEFKQFKRAERFHIHSCIECGLCGYWCTAQRPLLQYIRLAKYELALLAGAELPPDVPINERDKKGDAPC</sequence>
<dbReference type="Proteomes" id="UP001053296">
    <property type="component" value="Chromosome"/>
</dbReference>
<evidence type="ECO:0000256" key="2">
    <source>
        <dbReference type="ARBA" id="ARBA00023004"/>
    </source>
</evidence>
<dbReference type="PROSITE" id="PS51379">
    <property type="entry name" value="4FE4S_FER_2"/>
    <property type="match status" value="1"/>
</dbReference>
<dbReference type="InterPro" id="IPR017896">
    <property type="entry name" value="4Fe4S_Fe-S-bd"/>
</dbReference>
<gene>
    <name evidence="5" type="ORF">PSDVSF_06700</name>
</gene>
<proteinExistence type="predicted"/>
<evidence type="ECO:0000256" key="1">
    <source>
        <dbReference type="ARBA" id="ARBA00022723"/>
    </source>
</evidence>
<evidence type="ECO:0000313" key="5">
    <source>
        <dbReference type="EMBL" id="BCS87428.1"/>
    </source>
</evidence>
<dbReference type="InterPro" id="IPR037225">
    <property type="entry name" value="Nuo51_FMN-bd_sf"/>
</dbReference>
<keyword evidence="2" id="KW-0408">Iron</keyword>
<dbReference type="InterPro" id="IPR017900">
    <property type="entry name" value="4Fe4S_Fe_S_CS"/>
</dbReference>
<evidence type="ECO:0000313" key="6">
    <source>
        <dbReference type="Proteomes" id="UP001053296"/>
    </source>
</evidence>
<dbReference type="PROSITE" id="PS00198">
    <property type="entry name" value="4FE4S_FER_1"/>
    <property type="match status" value="1"/>
</dbReference>
<keyword evidence="1" id="KW-0479">Metal-binding</keyword>
<dbReference type="RefSeq" id="WP_229593688.1">
    <property type="nucleotide sequence ID" value="NZ_AP024485.1"/>
</dbReference>
<keyword evidence="3" id="KW-0411">Iron-sulfur</keyword>
<keyword evidence="6" id="KW-1185">Reference proteome</keyword>
<accession>A0ABM8I346</accession>
<feature type="domain" description="4Fe-4S ferredoxin-type" evidence="4">
    <location>
        <begin position="300"/>
        <end position="330"/>
    </location>
</feature>
<reference evidence="5" key="1">
    <citation type="journal article" date="2022" name="Arch. Microbiol.">
        <title>Pseudodesulfovibrio sediminis sp. nov., a mesophilic and neutrophilic sulfate-reducing bacterium isolated from sediment of a brackish lake.</title>
        <authorList>
            <person name="Takahashi A."/>
            <person name="Kojima H."/>
            <person name="Watanabe M."/>
            <person name="Fukui M."/>
        </authorList>
    </citation>
    <scope>NUCLEOTIDE SEQUENCE</scope>
    <source>
        <strain evidence="5">SF6</strain>
    </source>
</reference>
<dbReference type="PANTHER" id="PTHR43034">
    <property type="entry name" value="ION-TRANSLOCATING OXIDOREDUCTASE COMPLEX SUBUNIT C"/>
    <property type="match status" value="1"/>
</dbReference>
<dbReference type="Gene3D" id="3.30.70.20">
    <property type="match status" value="1"/>
</dbReference>
<protein>
    <submittedName>
        <fullName evidence="5">Electron transport complex protein RnfC</fullName>
    </submittedName>
</protein>
<dbReference type="InterPro" id="IPR010208">
    <property type="entry name" value="Ion_transpt_RnfC/RsxC"/>
</dbReference>
<organism evidence="5 6">
    <name type="scientific">Pseudodesulfovibrio sediminis</name>
    <dbReference type="NCBI Taxonomy" id="2810563"/>
    <lineage>
        <taxon>Bacteria</taxon>
        <taxon>Pseudomonadati</taxon>
        <taxon>Thermodesulfobacteriota</taxon>
        <taxon>Desulfovibrionia</taxon>
        <taxon>Desulfovibrionales</taxon>
        <taxon>Desulfovibrionaceae</taxon>
    </lineage>
</organism>
<dbReference type="EMBL" id="AP024485">
    <property type="protein sequence ID" value="BCS87428.1"/>
    <property type="molecule type" value="Genomic_DNA"/>
</dbReference>
<dbReference type="PANTHER" id="PTHR43034:SF2">
    <property type="entry name" value="ION-TRANSLOCATING OXIDOREDUCTASE COMPLEX SUBUNIT C"/>
    <property type="match status" value="1"/>
</dbReference>
<evidence type="ECO:0000259" key="4">
    <source>
        <dbReference type="PROSITE" id="PS51379"/>
    </source>
</evidence>
<name>A0ABM8I346_9BACT</name>
<dbReference type="SUPFAM" id="SSF142019">
    <property type="entry name" value="Nqo1 FMN-binding domain-like"/>
    <property type="match status" value="1"/>
</dbReference>